<dbReference type="Gene3D" id="3.30.450.180">
    <property type="match status" value="1"/>
</dbReference>
<protein>
    <submittedName>
        <fullName evidence="2">Helix-turn-helix domain-containing protein</fullName>
    </submittedName>
</protein>
<dbReference type="Pfam" id="PF17765">
    <property type="entry name" value="MLTR_LBD"/>
    <property type="match status" value="1"/>
</dbReference>
<proteinExistence type="predicted"/>
<comment type="caution">
    <text evidence="2">The sequence shown here is derived from an EMBL/GenBank/DDBJ whole genome shotgun (WGS) entry which is preliminary data.</text>
</comment>
<keyword evidence="3" id="KW-1185">Reference proteome</keyword>
<dbReference type="InterPro" id="IPR001387">
    <property type="entry name" value="Cro/C1-type_HTH"/>
</dbReference>
<dbReference type="Pfam" id="PF13560">
    <property type="entry name" value="HTH_31"/>
    <property type="match status" value="1"/>
</dbReference>
<dbReference type="CDD" id="cd00093">
    <property type="entry name" value="HTH_XRE"/>
    <property type="match status" value="1"/>
</dbReference>
<feature type="domain" description="MmyB-like transcription regulator ligand binding" evidence="1">
    <location>
        <begin position="125"/>
        <end position="285"/>
    </location>
</feature>
<dbReference type="Gene3D" id="1.10.260.40">
    <property type="entry name" value="lambda repressor-like DNA-binding domains"/>
    <property type="match status" value="1"/>
</dbReference>
<evidence type="ECO:0000259" key="1">
    <source>
        <dbReference type="Pfam" id="PF17765"/>
    </source>
</evidence>
<name>A0ABW6ZBK3_9ACTN</name>
<dbReference type="InterPro" id="IPR010982">
    <property type="entry name" value="Lambda_DNA-bd_dom_sf"/>
</dbReference>
<dbReference type="EMBL" id="JBICBM010000041">
    <property type="protein sequence ID" value="MFF9887873.1"/>
    <property type="molecule type" value="Genomic_DNA"/>
</dbReference>
<dbReference type="Proteomes" id="UP001603418">
    <property type="component" value="Unassembled WGS sequence"/>
</dbReference>
<evidence type="ECO:0000313" key="3">
    <source>
        <dbReference type="Proteomes" id="UP001603418"/>
    </source>
</evidence>
<evidence type="ECO:0000313" key="2">
    <source>
        <dbReference type="EMBL" id="MFF9887873.1"/>
    </source>
</evidence>
<dbReference type="PANTHER" id="PTHR35010:SF2">
    <property type="entry name" value="BLL4672 PROTEIN"/>
    <property type="match status" value="1"/>
</dbReference>
<reference evidence="2 3" key="1">
    <citation type="submission" date="2024-10" db="EMBL/GenBank/DDBJ databases">
        <title>The Natural Products Discovery Center: Release of the First 8490 Sequenced Strains for Exploring Actinobacteria Biosynthetic Diversity.</title>
        <authorList>
            <person name="Kalkreuter E."/>
            <person name="Kautsar S.A."/>
            <person name="Yang D."/>
            <person name="Bader C.D."/>
            <person name="Teijaro C.N."/>
            <person name="Fluegel L."/>
            <person name="Davis C.M."/>
            <person name="Simpson J.R."/>
            <person name="Lauterbach L."/>
            <person name="Steele A.D."/>
            <person name="Gui C."/>
            <person name="Meng S."/>
            <person name="Li G."/>
            <person name="Viehrig K."/>
            <person name="Ye F."/>
            <person name="Su P."/>
            <person name="Kiefer A.F."/>
            <person name="Nichols A."/>
            <person name="Cepeda A.J."/>
            <person name="Yan W."/>
            <person name="Fan B."/>
            <person name="Jiang Y."/>
            <person name="Adhikari A."/>
            <person name="Zheng C.-J."/>
            <person name="Schuster L."/>
            <person name="Cowan T.M."/>
            <person name="Smanski M.J."/>
            <person name="Chevrette M.G."/>
            <person name="De Carvalho L.P.S."/>
            <person name="Shen B."/>
        </authorList>
    </citation>
    <scope>NUCLEOTIDE SEQUENCE [LARGE SCALE GENOMIC DNA]</scope>
    <source>
        <strain evidence="2 3">NPDC013366</strain>
    </source>
</reference>
<dbReference type="PANTHER" id="PTHR35010">
    <property type="entry name" value="BLL4672 PROTEIN-RELATED"/>
    <property type="match status" value="1"/>
</dbReference>
<dbReference type="RefSeq" id="WP_051816314.1">
    <property type="nucleotide sequence ID" value="NZ_JBFACJ010000057.1"/>
</dbReference>
<accession>A0ABW6ZBK3</accession>
<gene>
    <name evidence="2" type="ORF">ACF1HC_40910</name>
</gene>
<dbReference type="InterPro" id="IPR041413">
    <property type="entry name" value="MLTR_LBD"/>
</dbReference>
<organism evidence="2 3">
    <name type="scientific">Streptomyces eurythermus</name>
    <dbReference type="NCBI Taxonomy" id="42237"/>
    <lineage>
        <taxon>Bacteria</taxon>
        <taxon>Bacillati</taxon>
        <taxon>Actinomycetota</taxon>
        <taxon>Actinomycetes</taxon>
        <taxon>Kitasatosporales</taxon>
        <taxon>Streptomycetaceae</taxon>
        <taxon>Streptomyces</taxon>
    </lineage>
</organism>
<sequence length="303" mass="34425">MPETNSPDLAPRTTITRILRHARRRIDPHDIPGAAALLGPHSGPGLTQDAVAQLLGVSTKWYRNLELGKPRTFSKTLLERVRRILALTEDEWEAVWQLTYGRPAPDAVEEAVPTRRQRPVRQTPPPAVKRFIESQPWPAYLRDRHWEVSLFNRAAGRDFPWMLYGTNVAVWVLTYPEARTQLIRWEEDWAIPMIAELRLEAERRGNDLGLQAVIRTVQNDPAARRLWDSPDLPAVSHPSAAQPRALYLPRQGTREFLVSVLTMRVEDMPSYRLTVILPARDTPSAPVSTRAATLRATEAKHSS</sequence>
<dbReference type="SUPFAM" id="SSF47413">
    <property type="entry name" value="lambda repressor-like DNA-binding domains"/>
    <property type="match status" value="1"/>
</dbReference>